<dbReference type="SUPFAM" id="SSF53067">
    <property type="entry name" value="Actin-like ATPase domain"/>
    <property type="match status" value="1"/>
</dbReference>
<dbReference type="PANTHER" id="PTHR18964">
    <property type="entry name" value="ROK (REPRESSOR, ORF, KINASE) FAMILY"/>
    <property type="match status" value="1"/>
</dbReference>
<dbReference type="InterPro" id="IPR000600">
    <property type="entry name" value="ROK"/>
</dbReference>
<gene>
    <name evidence="2" type="ORF">RM779_09080</name>
</gene>
<dbReference type="Proteomes" id="UP001183615">
    <property type="component" value="Unassembled WGS sequence"/>
</dbReference>
<comment type="similarity">
    <text evidence="1">Belongs to the ROK (NagC/XylR) family.</text>
</comment>
<dbReference type="InterPro" id="IPR036390">
    <property type="entry name" value="WH_DNA-bd_sf"/>
</dbReference>
<name>A0ABU2S1E1_9ACTN</name>
<dbReference type="InterPro" id="IPR036388">
    <property type="entry name" value="WH-like_DNA-bd_sf"/>
</dbReference>
<reference evidence="3" key="1">
    <citation type="submission" date="2023-07" db="EMBL/GenBank/DDBJ databases">
        <title>30 novel species of actinomycetes from the DSMZ collection.</title>
        <authorList>
            <person name="Nouioui I."/>
        </authorList>
    </citation>
    <scope>NUCLEOTIDE SEQUENCE [LARGE SCALE GENOMIC DNA]</scope>
    <source>
        <strain evidence="3">DSM 41886</strain>
    </source>
</reference>
<dbReference type="RefSeq" id="WP_311617157.1">
    <property type="nucleotide sequence ID" value="NZ_JAVREV010000004.1"/>
</dbReference>
<organism evidence="2 3">
    <name type="scientific">Streptomyces johnsoniae</name>
    <dbReference type="NCBI Taxonomy" id="3075532"/>
    <lineage>
        <taxon>Bacteria</taxon>
        <taxon>Bacillati</taxon>
        <taxon>Actinomycetota</taxon>
        <taxon>Actinomycetes</taxon>
        <taxon>Kitasatosporales</taxon>
        <taxon>Streptomycetaceae</taxon>
        <taxon>Streptomyces</taxon>
    </lineage>
</organism>
<accession>A0ABU2S1E1</accession>
<evidence type="ECO:0000256" key="1">
    <source>
        <dbReference type="ARBA" id="ARBA00006479"/>
    </source>
</evidence>
<dbReference type="Gene3D" id="3.30.420.40">
    <property type="match status" value="2"/>
</dbReference>
<protein>
    <submittedName>
        <fullName evidence="2">ROK family transcriptional regulator</fullName>
    </submittedName>
</protein>
<keyword evidence="3" id="KW-1185">Reference proteome</keyword>
<dbReference type="InterPro" id="IPR043129">
    <property type="entry name" value="ATPase_NBD"/>
</dbReference>
<dbReference type="CDD" id="cd23763">
    <property type="entry name" value="ASKHA_ATPase_ROK"/>
    <property type="match status" value="1"/>
</dbReference>
<comment type="caution">
    <text evidence="2">The sequence shown here is derived from an EMBL/GenBank/DDBJ whole genome shotgun (WGS) entry which is preliminary data.</text>
</comment>
<evidence type="ECO:0000313" key="3">
    <source>
        <dbReference type="Proteomes" id="UP001183615"/>
    </source>
</evidence>
<dbReference type="Gene3D" id="1.10.10.10">
    <property type="entry name" value="Winged helix-like DNA-binding domain superfamily/Winged helix DNA-binding domain"/>
    <property type="match status" value="1"/>
</dbReference>
<dbReference type="PANTHER" id="PTHR18964:SF149">
    <property type="entry name" value="BIFUNCTIONAL UDP-N-ACETYLGLUCOSAMINE 2-EPIMERASE_N-ACETYLMANNOSAMINE KINASE"/>
    <property type="match status" value="1"/>
</dbReference>
<dbReference type="Pfam" id="PF00480">
    <property type="entry name" value="ROK"/>
    <property type="match status" value="1"/>
</dbReference>
<dbReference type="SUPFAM" id="SSF46785">
    <property type="entry name" value="Winged helix' DNA-binding domain"/>
    <property type="match status" value="1"/>
</dbReference>
<proteinExistence type="inferred from homology"/>
<evidence type="ECO:0000313" key="2">
    <source>
        <dbReference type="EMBL" id="MDT0442750.1"/>
    </source>
</evidence>
<dbReference type="CDD" id="cd00090">
    <property type="entry name" value="HTH_ARSR"/>
    <property type="match status" value="1"/>
</dbReference>
<dbReference type="EMBL" id="JAVREV010000004">
    <property type="protein sequence ID" value="MDT0442750.1"/>
    <property type="molecule type" value="Genomic_DNA"/>
</dbReference>
<dbReference type="InterPro" id="IPR011991">
    <property type="entry name" value="ArsR-like_HTH"/>
</dbReference>
<sequence>MIRARTASPRTARAINDRIALELLVERGPLTAARLRDLTGLSRPSVADLLGRLGRDGLVAVVGEAGEERRGPNARLYGLVGDRAHVAALDVRTHGVSLVLADLTGQIVGRAARPVPAGAHAQAREAVNGVLGTLEHTMRTAGVPAVHTAVLGAPGLADPATGALLPVTSLPGWHGDLLTALRRRLAAPVLLENEVNLAGLAEHRAGAVRDRDTFVLLWLGHGTGAAVVLDGALRRGASGGAGELGFLPVPGTGGLPSATDCDGGFHTLAASAAVCALARRHGLPAADADDASAAEEAVRAAGAADAGPSAAFLDELADRVAVGTAGVVAVLDPGCVVLGGEVGRAGGAALAGRVERRLRTLSPLVTEVRAATVTGSPVLSGALATALDTARRELFGTER</sequence>